<feature type="transmembrane region" description="Helical" evidence="1">
    <location>
        <begin position="248"/>
        <end position="266"/>
    </location>
</feature>
<evidence type="ECO:0000313" key="2">
    <source>
        <dbReference type="EMBL" id="MCW3805815.1"/>
    </source>
</evidence>
<dbReference type="RefSeq" id="WP_301199181.1">
    <property type="nucleotide sequence ID" value="NZ_JAPDPI010000016.1"/>
</dbReference>
<feature type="transmembrane region" description="Helical" evidence="1">
    <location>
        <begin position="73"/>
        <end position="90"/>
    </location>
</feature>
<accession>A0AAE3MDX0</accession>
<reference evidence="2" key="1">
    <citation type="submission" date="2022-10" db="EMBL/GenBank/DDBJ databases">
        <authorList>
            <person name="Yu W.X."/>
        </authorList>
    </citation>
    <scope>NUCLEOTIDE SEQUENCE</scope>
    <source>
        <strain evidence="2">D04</strain>
    </source>
</reference>
<feature type="transmembrane region" description="Helical" evidence="1">
    <location>
        <begin position="96"/>
        <end position="116"/>
    </location>
</feature>
<organism evidence="2 3">
    <name type="scientific">Plebeiibacterium marinum</name>
    <dbReference type="NCBI Taxonomy" id="2992111"/>
    <lineage>
        <taxon>Bacteria</taxon>
        <taxon>Pseudomonadati</taxon>
        <taxon>Bacteroidota</taxon>
        <taxon>Bacteroidia</taxon>
        <taxon>Marinilabiliales</taxon>
        <taxon>Marinilabiliaceae</taxon>
        <taxon>Plebeiibacterium</taxon>
    </lineage>
</organism>
<dbReference type="AlphaFoldDB" id="A0AAE3MDX0"/>
<proteinExistence type="predicted"/>
<keyword evidence="1" id="KW-0472">Membrane</keyword>
<dbReference type="EMBL" id="JAPDPI010000016">
    <property type="protein sequence ID" value="MCW3805815.1"/>
    <property type="molecule type" value="Genomic_DNA"/>
</dbReference>
<dbReference type="InterPro" id="IPR049458">
    <property type="entry name" value="EpsG-like"/>
</dbReference>
<feature type="transmembrane region" description="Helical" evidence="1">
    <location>
        <begin position="137"/>
        <end position="164"/>
    </location>
</feature>
<gene>
    <name evidence="2" type="ORF">OM074_09255</name>
</gene>
<keyword evidence="3" id="KW-1185">Reference proteome</keyword>
<feature type="transmembrane region" description="Helical" evidence="1">
    <location>
        <begin position="6"/>
        <end position="25"/>
    </location>
</feature>
<feature type="transmembrane region" description="Helical" evidence="1">
    <location>
        <begin position="272"/>
        <end position="288"/>
    </location>
</feature>
<comment type="caution">
    <text evidence="2">The sequence shown here is derived from an EMBL/GenBank/DDBJ whole genome shotgun (WGS) entry which is preliminary data.</text>
</comment>
<feature type="transmembrane region" description="Helical" evidence="1">
    <location>
        <begin position="170"/>
        <end position="186"/>
    </location>
</feature>
<name>A0AAE3MDX0_9BACT</name>
<feature type="transmembrane region" description="Helical" evidence="1">
    <location>
        <begin position="217"/>
        <end position="236"/>
    </location>
</feature>
<evidence type="ECO:0000313" key="3">
    <source>
        <dbReference type="Proteomes" id="UP001207408"/>
    </source>
</evidence>
<sequence>MGSKSGMYLSFLVILCYLIIIILNGTRDEVGTDYSHYKWVFDIAQRGEVYAIVEPGYWLINTLFVKFEHGYRYVFALMCALTYLNLFLIAKEEKVLPVLIPFLFSFGFIFFSNNIIRQSFAITLFIYSIRFIEQKKFWRYFLSVMIIFLFHTSALLLIPFYWIGRIRLSKSYWIIAIFGSIILYKLNIFHNIIRLIASLIPKYSAFIGLAGHDEFRGGFGLSIILLIILGISVALFAEFVQKNRRHSLYFNLFMMGVCFSIMLFSSAYFYRFTFYLFYIVLLLIPIILKNIEKVNFRRITFVYFFLFSLMWWIKALLFNDGEPLPYQSFLF</sequence>
<keyword evidence="1" id="KW-0812">Transmembrane</keyword>
<keyword evidence="1" id="KW-1133">Transmembrane helix</keyword>
<protein>
    <submittedName>
        <fullName evidence="2">EpsG family protein</fullName>
    </submittedName>
</protein>
<evidence type="ECO:0000256" key="1">
    <source>
        <dbReference type="SAM" id="Phobius"/>
    </source>
</evidence>
<feature type="transmembrane region" description="Helical" evidence="1">
    <location>
        <begin position="300"/>
        <end position="318"/>
    </location>
</feature>
<dbReference type="Proteomes" id="UP001207408">
    <property type="component" value="Unassembled WGS sequence"/>
</dbReference>
<dbReference type="Pfam" id="PF14897">
    <property type="entry name" value="EpsG"/>
    <property type="match status" value="1"/>
</dbReference>